<feature type="region of interest" description="Disordered" evidence="1">
    <location>
        <begin position="244"/>
        <end position="272"/>
    </location>
</feature>
<dbReference type="EMBL" id="JAPCXB010000050">
    <property type="protein sequence ID" value="KAJ1612036.1"/>
    <property type="molecule type" value="Genomic_DNA"/>
</dbReference>
<feature type="compositionally biased region" description="Basic and acidic residues" evidence="1">
    <location>
        <begin position="261"/>
        <end position="272"/>
    </location>
</feature>
<keyword evidence="3" id="KW-1185">Reference proteome</keyword>
<evidence type="ECO:0000256" key="1">
    <source>
        <dbReference type="SAM" id="MobiDB-lite"/>
    </source>
</evidence>
<dbReference type="Proteomes" id="UP001071777">
    <property type="component" value="Unassembled WGS sequence"/>
</dbReference>
<protein>
    <submittedName>
        <fullName evidence="2">Uncharacterized protein</fullName>
    </submittedName>
</protein>
<accession>A0ABQ8P896</accession>
<reference evidence="2" key="1">
    <citation type="submission" date="2022-10" db="EMBL/GenBank/DDBJ databases">
        <title>Adaptive evolution leads to modifications in subtelomeric GC content in a zoonotic Cryptosporidium species.</title>
        <authorList>
            <person name="Li J."/>
            <person name="Feng Y."/>
            <person name="Xiao L."/>
        </authorList>
    </citation>
    <scope>NUCLEOTIDE SEQUENCE</scope>
    <source>
        <strain evidence="2">25894</strain>
    </source>
</reference>
<feature type="compositionally biased region" description="Basic and acidic residues" evidence="1">
    <location>
        <begin position="46"/>
        <end position="60"/>
    </location>
</feature>
<evidence type="ECO:0000313" key="3">
    <source>
        <dbReference type="Proteomes" id="UP001071777"/>
    </source>
</evidence>
<evidence type="ECO:0000313" key="2">
    <source>
        <dbReference type="EMBL" id="KAJ1612036.1"/>
    </source>
</evidence>
<feature type="region of interest" description="Disordered" evidence="1">
    <location>
        <begin position="13"/>
        <end position="62"/>
    </location>
</feature>
<gene>
    <name evidence="2" type="ORF">OJ252_1386</name>
</gene>
<organism evidence="2 3">
    <name type="scientific">Cryptosporidium canis</name>
    <dbReference type="NCBI Taxonomy" id="195482"/>
    <lineage>
        <taxon>Eukaryota</taxon>
        <taxon>Sar</taxon>
        <taxon>Alveolata</taxon>
        <taxon>Apicomplexa</taxon>
        <taxon>Conoidasida</taxon>
        <taxon>Coccidia</taxon>
        <taxon>Eucoccidiorida</taxon>
        <taxon>Eimeriorina</taxon>
        <taxon>Cryptosporidiidae</taxon>
        <taxon>Cryptosporidium</taxon>
    </lineage>
</organism>
<comment type="caution">
    <text evidence="2">The sequence shown here is derived from an EMBL/GenBank/DDBJ whole genome shotgun (WGS) entry which is preliminary data.</text>
</comment>
<name>A0ABQ8P896_9CRYT</name>
<sequence length="272" mass="30355">MRILDRVHHNRLGTQAECKESDQSDSADGCVLGHQGEETDNEEEAKEDRTGPQGFGERRSQGHACWSDVSDLESSVSDLECVRSSPQHAGHHFDRLLHTDLLHIIRRLRGGAPQPADTHLVREVSGFRLCPGSHLLHQLRQQQDLPQHSLLRPGLPRLLPAKHLQDSEAGLSLPGILHHLPAICHVQLRDRASHGRPSVPEGLQLRDLLLLLAPDLHPGRLVRQEHYLQEGGVHCCGDLGPNAPDLPDPLRRPQLQLWDRPSSEPDPKLLLH</sequence>
<proteinExistence type="predicted"/>